<gene>
    <name evidence="1" type="ORF">DPMN_138126</name>
</gene>
<accession>A0A9D4JIA5</accession>
<dbReference type="Pfam" id="PF13646">
    <property type="entry name" value="HEAT_2"/>
    <property type="match status" value="1"/>
</dbReference>
<dbReference type="AlphaFoldDB" id="A0A9D4JIA5"/>
<keyword evidence="2" id="KW-1185">Reference proteome</keyword>
<dbReference type="SUPFAM" id="SSF48371">
    <property type="entry name" value="ARM repeat"/>
    <property type="match status" value="1"/>
</dbReference>
<evidence type="ECO:0008006" key="3">
    <source>
        <dbReference type="Google" id="ProtNLM"/>
    </source>
</evidence>
<organism evidence="1 2">
    <name type="scientific">Dreissena polymorpha</name>
    <name type="common">Zebra mussel</name>
    <name type="synonym">Mytilus polymorpha</name>
    <dbReference type="NCBI Taxonomy" id="45954"/>
    <lineage>
        <taxon>Eukaryota</taxon>
        <taxon>Metazoa</taxon>
        <taxon>Spiralia</taxon>
        <taxon>Lophotrochozoa</taxon>
        <taxon>Mollusca</taxon>
        <taxon>Bivalvia</taxon>
        <taxon>Autobranchia</taxon>
        <taxon>Heteroconchia</taxon>
        <taxon>Euheterodonta</taxon>
        <taxon>Imparidentia</taxon>
        <taxon>Neoheterodontei</taxon>
        <taxon>Myida</taxon>
        <taxon>Dreissenoidea</taxon>
        <taxon>Dreissenidae</taxon>
        <taxon>Dreissena</taxon>
    </lineage>
</organism>
<dbReference type="InterPro" id="IPR011989">
    <property type="entry name" value="ARM-like"/>
</dbReference>
<dbReference type="EMBL" id="JAIWYP010000006">
    <property type="protein sequence ID" value="KAH3809748.1"/>
    <property type="molecule type" value="Genomic_DNA"/>
</dbReference>
<dbReference type="InterPro" id="IPR016024">
    <property type="entry name" value="ARM-type_fold"/>
</dbReference>
<proteinExistence type="predicted"/>
<evidence type="ECO:0000313" key="1">
    <source>
        <dbReference type="EMBL" id="KAH3809748.1"/>
    </source>
</evidence>
<evidence type="ECO:0000313" key="2">
    <source>
        <dbReference type="Proteomes" id="UP000828390"/>
    </source>
</evidence>
<reference evidence="1" key="2">
    <citation type="submission" date="2020-11" db="EMBL/GenBank/DDBJ databases">
        <authorList>
            <person name="McCartney M.A."/>
            <person name="Auch B."/>
            <person name="Kono T."/>
            <person name="Mallez S."/>
            <person name="Becker A."/>
            <person name="Gohl D.M."/>
            <person name="Silverstein K.A.T."/>
            <person name="Koren S."/>
            <person name="Bechman K.B."/>
            <person name="Herman A."/>
            <person name="Abrahante J.E."/>
            <person name="Garbe J."/>
        </authorList>
    </citation>
    <scope>NUCLEOTIDE SEQUENCE</scope>
    <source>
        <strain evidence="1">Duluth1</strain>
        <tissue evidence="1">Whole animal</tissue>
    </source>
</reference>
<dbReference type="Gene3D" id="1.25.10.10">
    <property type="entry name" value="Leucine-rich Repeat Variant"/>
    <property type="match status" value="1"/>
</dbReference>
<protein>
    <recommendedName>
        <fullName evidence="3">HEAT repeat domain-containing protein</fullName>
    </recommendedName>
</protein>
<reference evidence="1" key="1">
    <citation type="journal article" date="2019" name="bioRxiv">
        <title>The Genome of the Zebra Mussel, Dreissena polymorpha: A Resource for Invasive Species Research.</title>
        <authorList>
            <person name="McCartney M.A."/>
            <person name="Auch B."/>
            <person name="Kono T."/>
            <person name="Mallez S."/>
            <person name="Zhang Y."/>
            <person name="Obille A."/>
            <person name="Becker A."/>
            <person name="Abrahante J.E."/>
            <person name="Garbe J."/>
            <person name="Badalamenti J.P."/>
            <person name="Herman A."/>
            <person name="Mangelson H."/>
            <person name="Liachko I."/>
            <person name="Sullivan S."/>
            <person name="Sone E.D."/>
            <person name="Koren S."/>
            <person name="Silverstein K.A.T."/>
            <person name="Beckman K.B."/>
            <person name="Gohl D.M."/>
        </authorList>
    </citation>
    <scope>NUCLEOTIDE SEQUENCE</scope>
    <source>
        <strain evidence="1">Duluth1</strain>
        <tissue evidence="1">Whole animal</tissue>
    </source>
</reference>
<comment type="caution">
    <text evidence="1">The sequence shown here is derived from an EMBL/GenBank/DDBJ whole genome shotgun (WGS) entry which is preliminary data.</text>
</comment>
<name>A0A9D4JIA5_DREPO</name>
<sequence>MSTVSESEILALGESEAIRLCEKTTIIETIIALTKHCSARVRQRALKEMCPCRVKEDLTEFWERVLEMVNDESPTVRFQVLHTLCDGSPSHMEDKVADALDIFNNDSDQKLRRKAHQVLSGYRRTGKWNVM</sequence>
<dbReference type="Proteomes" id="UP000828390">
    <property type="component" value="Unassembled WGS sequence"/>
</dbReference>